<proteinExistence type="predicted"/>
<keyword evidence="1" id="KW-0472">Membrane</keyword>
<evidence type="ECO:0000313" key="2">
    <source>
        <dbReference type="EMBL" id="KAG5384439.1"/>
    </source>
</evidence>
<dbReference type="Proteomes" id="UP000823674">
    <property type="component" value="Chromosome A09"/>
</dbReference>
<gene>
    <name evidence="2" type="primary">A09g509020.1_BraROA</name>
    <name evidence="2" type="ORF">IGI04_035909</name>
</gene>
<keyword evidence="1" id="KW-0812">Transmembrane</keyword>
<feature type="transmembrane region" description="Helical" evidence="1">
    <location>
        <begin position="143"/>
        <end position="163"/>
    </location>
</feature>
<comment type="caution">
    <text evidence="2">The sequence shown here is derived from an EMBL/GenBank/DDBJ whole genome shotgun (WGS) entry which is preliminary data.</text>
</comment>
<protein>
    <recommendedName>
        <fullName evidence="4">Neprosin domain-containing protein</fullName>
    </recommendedName>
</protein>
<sequence length="166" mass="18959">MMTTLIDEIRSQRMIYGVLDILYICFQLVFKSLSSLPNHFRVITGLELYWMGDRPAGTKEAEHNAIWIFSRGTWSNPRDCSGYSKATRVPVLAANIFKETTSHYGICPNYPIVFSQPPVASIKIIFLEKAISLDLEKNPLNPITLFQSYFMLLYISVSVFSCFKAE</sequence>
<reference evidence="2 3" key="1">
    <citation type="submission" date="2021-03" db="EMBL/GenBank/DDBJ databases">
        <authorList>
            <person name="King G.J."/>
            <person name="Bancroft I."/>
            <person name="Baten A."/>
            <person name="Bloomfield J."/>
            <person name="Borpatragohain P."/>
            <person name="He Z."/>
            <person name="Irish N."/>
            <person name="Irwin J."/>
            <person name="Liu K."/>
            <person name="Mauleon R.P."/>
            <person name="Moore J."/>
            <person name="Morris R."/>
            <person name="Ostergaard L."/>
            <person name="Wang B."/>
            <person name="Wells R."/>
        </authorList>
    </citation>
    <scope>NUCLEOTIDE SEQUENCE [LARGE SCALE GENOMIC DNA]</scope>
    <source>
        <strain evidence="2">R-o-18</strain>
        <tissue evidence="2">Leaf</tissue>
    </source>
</reference>
<feature type="transmembrane region" description="Helical" evidence="1">
    <location>
        <begin position="12"/>
        <end position="30"/>
    </location>
</feature>
<organism evidence="2 3">
    <name type="scientific">Brassica rapa subsp. trilocularis</name>
    <dbReference type="NCBI Taxonomy" id="1813537"/>
    <lineage>
        <taxon>Eukaryota</taxon>
        <taxon>Viridiplantae</taxon>
        <taxon>Streptophyta</taxon>
        <taxon>Embryophyta</taxon>
        <taxon>Tracheophyta</taxon>
        <taxon>Spermatophyta</taxon>
        <taxon>Magnoliopsida</taxon>
        <taxon>eudicotyledons</taxon>
        <taxon>Gunneridae</taxon>
        <taxon>Pentapetalae</taxon>
        <taxon>rosids</taxon>
        <taxon>malvids</taxon>
        <taxon>Brassicales</taxon>
        <taxon>Brassicaceae</taxon>
        <taxon>Brassiceae</taxon>
        <taxon>Brassica</taxon>
    </lineage>
</organism>
<evidence type="ECO:0000313" key="3">
    <source>
        <dbReference type="Proteomes" id="UP000823674"/>
    </source>
</evidence>
<dbReference type="EMBL" id="JADBGQ010000008">
    <property type="protein sequence ID" value="KAG5384439.1"/>
    <property type="molecule type" value="Genomic_DNA"/>
</dbReference>
<evidence type="ECO:0008006" key="4">
    <source>
        <dbReference type="Google" id="ProtNLM"/>
    </source>
</evidence>
<keyword evidence="3" id="KW-1185">Reference proteome</keyword>
<keyword evidence="1" id="KW-1133">Transmembrane helix</keyword>
<accession>A0ABQ7LCV9</accession>
<name>A0ABQ7LCV9_BRACM</name>
<evidence type="ECO:0000256" key="1">
    <source>
        <dbReference type="SAM" id="Phobius"/>
    </source>
</evidence>